<accession>A0ABX8NBT8</accession>
<keyword evidence="2" id="KW-1185">Reference proteome</keyword>
<name>A0ABX8NBT8_9PSED</name>
<reference evidence="1" key="1">
    <citation type="journal article" date="2021" name="Microorganisms">
        <title>The Ever-Expanding Pseudomonas Genus: Description of 43 New Species and Partition of the Pseudomonas putida Group.</title>
        <authorList>
            <person name="Girard L."/>
            <person name="Lood C."/>
            <person name="Hofte M."/>
            <person name="Vandamme P."/>
            <person name="Rokni-Zadeh H."/>
            <person name="van Noort V."/>
            <person name="Lavigne R."/>
            <person name="De Mot R."/>
        </authorList>
    </citation>
    <scope>NUCLEOTIDE SEQUENCE</scope>
    <source>
        <strain evidence="1">COW40</strain>
    </source>
</reference>
<sequence>MDVFRFNRDVMPLLKGFSVVRSTFPEGDFGDLERIEMAGLNKLATVEFWSSGWVAIDVFDCVCEQQVMNVLLSPEQKDLVPEAFEALLDTLIRNA</sequence>
<dbReference type="RefSeq" id="WP_217842859.1">
    <property type="nucleotide sequence ID" value="NZ_CP077076.1"/>
</dbReference>
<proteinExistence type="predicted"/>
<protein>
    <submittedName>
        <fullName evidence="1">Uncharacterized protein</fullName>
    </submittedName>
</protein>
<dbReference type="Proteomes" id="UP001046350">
    <property type="component" value="Chromosome"/>
</dbReference>
<evidence type="ECO:0000313" key="2">
    <source>
        <dbReference type="Proteomes" id="UP001046350"/>
    </source>
</evidence>
<organism evidence="1 2">
    <name type="scientific">Pseudomonas fakonensis</name>
    <dbReference type="NCBI Taxonomy" id="2842355"/>
    <lineage>
        <taxon>Bacteria</taxon>
        <taxon>Pseudomonadati</taxon>
        <taxon>Pseudomonadota</taxon>
        <taxon>Gammaproteobacteria</taxon>
        <taxon>Pseudomonadales</taxon>
        <taxon>Pseudomonadaceae</taxon>
        <taxon>Pseudomonas</taxon>
    </lineage>
</organism>
<evidence type="ECO:0000313" key="1">
    <source>
        <dbReference type="EMBL" id="QXH53459.1"/>
    </source>
</evidence>
<dbReference type="EMBL" id="CP077076">
    <property type="protein sequence ID" value="QXH53459.1"/>
    <property type="molecule type" value="Genomic_DNA"/>
</dbReference>
<gene>
    <name evidence="1" type="ORF">KSS94_10235</name>
</gene>